<evidence type="ECO:0000256" key="2">
    <source>
        <dbReference type="ARBA" id="ARBA00022598"/>
    </source>
</evidence>
<dbReference type="OrthoDB" id="7931at2157"/>
<keyword evidence="2 7" id="KW-0436">Ligase</keyword>
<dbReference type="PROSITE" id="PS00571">
    <property type="entry name" value="AMIDASES"/>
    <property type="match status" value="1"/>
</dbReference>
<dbReference type="InterPro" id="IPR023631">
    <property type="entry name" value="Amidase_dom"/>
</dbReference>
<dbReference type="PANTHER" id="PTHR11895:SF7">
    <property type="entry name" value="GLUTAMYL-TRNA(GLN) AMIDOTRANSFERASE SUBUNIT A, MITOCHONDRIAL"/>
    <property type="match status" value="1"/>
</dbReference>
<dbReference type="GO" id="GO:0016740">
    <property type="term" value="F:transferase activity"/>
    <property type="evidence" value="ECO:0007669"/>
    <property type="project" value="UniProtKB-KW"/>
</dbReference>
<dbReference type="RefSeq" id="WP_192961706.1">
    <property type="nucleotide sequence ID" value="NZ_QKOF01000005.1"/>
</dbReference>
<dbReference type="SUPFAM" id="SSF75304">
    <property type="entry name" value="Amidase signature (AS) enzymes"/>
    <property type="match status" value="1"/>
</dbReference>
<evidence type="ECO:0000313" key="10">
    <source>
        <dbReference type="Proteomes" id="UP000646659"/>
    </source>
</evidence>
<evidence type="ECO:0000256" key="1">
    <source>
        <dbReference type="ARBA" id="ARBA00008069"/>
    </source>
</evidence>
<dbReference type="PANTHER" id="PTHR11895">
    <property type="entry name" value="TRANSAMIDASE"/>
    <property type="match status" value="1"/>
</dbReference>
<name>A0A842YLV6_METTF</name>
<dbReference type="NCBIfam" id="TIGR00132">
    <property type="entry name" value="gatA"/>
    <property type="match status" value="1"/>
</dbReference>
<dbReference type="InterPro" id="IPR004412">
    <property type="entry name" value="GatA"/>
</dbReference>
<feature type="active site" description="Charge relay system" evidence="7">
    <location>
        <position position="149"/>
    </location>
</feature>
<gene>
    <name evidence="7" type="primary">gatA</name>
    <name evidence="9" type="ORF">DNK57_03770</name>
</gene>
<evidence type="ECO:0000256" key="4">
    <source>
        <dbReference type="ARBA" id="ARBA00022840"/>
    </source>
</evidence>
<keyword evidence="5 7" id="KW-0648">Protein biosynthesis</keyword>
<dbReference type="InterPro" id="IPR020556">
    <property type="entry name" value="Amidase_CS"/>
</dbReference>
<dbReference type="InterPro" id="IPR036928">
    <property type="entry name" value="AS_sf"/>
</dbReference>
<dbReference type="EC" id="6.3.5.7" evidence="7"/>
<evidence type="ECO:0000256" key="6">
    <source>
        <dbReference type="ARBA" id="ARBA00047407"/>
    </source>
</evidence>
<comment type="function">
    <text evidence="7">Allows the formation of correctly charged Gln-tRNA(Gln) through the transamidation of misacylated Glu-tRNA(Gln) in organisms which lack glutaminyl-tRNA synthetase. The reaction takes place in the presence of glutamine and ATP through an activated gamma-phospho-Glu-tRNA(Gln).</text>
</comment>
<evidence type="ECO:0000256" key="7">
    <source>
        <dbReference type="HAMAP-Rule" id="MF_00120"/>
    </source>
</evidence>
<evidence type="ECO:0000313" key="9">
    <source>
        <dbReference type="EMBL" id="MBE2899937.1"/>
    </source>
</evidence>
<feature type="domain" description="Amidase" evidence="8">
    <location>
        <begin position="19"/>
        <end position="441"/>
    </location>
</feature>
<feature type="active site" description="Acyl-ester intermediate" evidence="7">
    <location>
        <position position="173"/>
    </location>
</feature>
<evidence type="ECO:0000256" key="3">
    <source>
        <dbReference type="ARBA" id="ARBA00022741"/>
    </source>
</evidence>
<reference evidence="9" key="1">
    <citation type="submission" date="2018-06" db="EMBL/GenBank/DDBJ databases">
        <title>Draft genome sequence of Methanothermobacter thermautotrophicus Strain WHS, a thermophilic, hydrogenotrophic methanogen isolated from Washburn Hot Springs in Yellowstone National Park, USA.</title>
        <authorList>
            <person name="Mckay L.J."/>
            <person name="Klingelsmith K."/>
            <person name="Inskeep W.P."/>
            <person name="Fields M.W."/>
        </authorList>
    </citation>
    <scope>NUCLEOTIDE SEQUENCE</scope>
    <source>
        <strain evidence="9">WHS</strain>
    </source>
</reference>
<keyword evidence="3 7" id="KW-0547">Nucleotide-binding</keyword>
<dbReference type="InterPro" id="IPR000120">
    <property type="entry name" value="Amidase"/>
</dbReference>
<dbReference type="HAMAP" id="MF_00120">
    <property type="entry name" value="GatA"/>
    <property type="match status" value="1"/>
</dbReference>
<comment type="subunit">
    <text evidence="7">Heterotrimer of A, B and C subunits.</text>
</comment>
<dbReference type="Gene3D" id="3.90.1300.10">
    <property type="entry name" value="Amidase signature (AS) domain"/>
    <property type="match status" value="1"/>
</dbReference>
<dbReference type="GO" id="GO:0030956">
    <property type="term" value="C:glutamyl-tRNA(Gln) amidotransferase complex"/>
    <property type="evidence" value="ECO:0007669"/>
    <property type="project" value="InterPro"/>
</dbReference>
<evidence type="ECO:0000259" key="8">
    <source>
        <dbReference type="Pfam" id="PF01425"/>
    </source>
</evidence>
<dbReference type="EMBL" id="QKOF01000005">
    <property type="protein sequence ID" value="MBE2899937.1"/>
    <property type="molecule type" value="Genomic_DNA"/>
</dbReference>
<dbReference type="GO" id="GO:0005524">
    <property type="term" value="F:ATP binding"/>
    <property type="evidence" value="ECO:0007669"/>
    <property type="project" value="UniProtKB-KW"/>
</dbReference>
<comment type="caution">
    <text evidence="9">The sequence shown here is derived from an EMBL/GenBank/DDBJ whole genome shotgun (WGS) entry which is preliminary data.</text>
</comment>
<dbReference type="AlphaFoldDB" id="A0A842YLV6"/>
<feature type="active site" description="Charge relay system" evidence="7">
    <location>
        <position position="74"/>
    </location>
</feature>
<accession>A0A842YLV6</accession>
<proteinExistence type="inferred from homology"/>
<dbReference type="GO" id="GO:0050567">
    <property type="term" value="F:glutaminyl-tRNA synthase (glutamine-hydrolyzing) activity"/>
    <property type="evidence" value="ECO:0007669"/>
    <property type="project" value="UniProtKB-UniRule"/>
</dbReference>
<keyword evidence="9" id="KW-0808">Transferase</keyword>
<keyword evidence="4 7" id="KW-0067">ATP-binding</keyword>
<dbReference type="Proteomes" id="UP000646659">
    <property type="component" value="Unassembled WGS sequence"/>
</dbReference>
<evidence type="ECO:0000256" key="5">
    <source>
        <dbReference type="ARBA" id="ARBA00022917"/>
    </source>
</evidence>
<protein>
    <recommendedName>
        <fullName evidence="7">Glutamyl-tRNA(Gln) amidotransferase subunit A</fullName>
        <shortName evidence="7">Glu-ADT subunit A</shortName>
        <ecNumber evidence="7">6.3.5.7</ecNumber>
    </recommendedName>
</protein>
<dbReference type="GO" id="GO:0006412">
    <property type="term" value="P:translation"/>
    <property type="evidence" value="ECO:0007669"/>
    <property type="project" value="UniProtKB-UniRule"/>
</dbReference>
<comment type="similarity">
    <text evidence="1 7">Belongs to the amidase family. GatA subfamily.</text>
</comment>
<comment type="catalytic activity">
    <reaction evidence="6 7">
        <text>L-glutamyl-tRNA(Gln) + L-glutamine + ATP + H2O = L-glutaminyl-tRNA(Gln) + L-glutamate + ADP + phosphate + H(+)</text>
        <dbReference type="Rhea" id="RHEA:17521"/>
        <dbReference type="Rhea" id="RHEA-COMP:9681"/>
        <dbReference type="Rhea" id="RHEA-COMP:9684"/>
        <dbReference type="ChEBI" id="CHEBI:15377"/>
        <dbReference type="ChEBI" id="CHEBI:15378"/>
        <dbReference type="ChEBI" id="CHEBI:29985"/>
        <dbReference type="ChEBI" id="CHEBI:30616"/>
        <dbReference type="ChEBI" id="CHEBI:43474"/>
        <dbReference type="ChEBI" id="CHEBI:58359"/>
        <dbReference type="ChEBI" id="CHEBI:78520"/>
        <dbReference type="ChEBI" id="CHEBI:78521"/>
        <dbReference type="ChEBI" id="CHEBI:456216"/>
        <dbReference type="EC" id="6.3.5.7"/>
    </reaction>
</comment>
<sequence>METVDKVDMIKNHALTASENLEKFLKRIESENDDINAFVDLKVEEAVKRADEIDARIASGQETGRLAGLVIGVKSNINVEDFNVSAASRTLENYTGSYDATVIRRIKAEDGIIIGMTNMDEFAAGSSTETSFFGPTDNPAAPGRIPGGSSGGSAAAVAAGMCDLALGSDTGGSIRNPASHCGVMGFKPTYGAVSRQGLLDLAMSFDQIGPLAADVSGISLALEVISGHDPADPTTLEGSPDLEAATELKDLRVGVVREFLEVTDEAIDDVIQDKLGAIEDEGAEIVELEFEYIDLCLPTYYLINYVEFFSATRKYDGRKYGHRIEDVCGPEVLRRIHMGSYISQKELSGRYYKRALQARSLIRREITGLLTNVDIIAGPTVPKLPHKLGEELEPMEMYAYDVLTVIANLAGIPAASIPAGDVGGVPVGLQLQAKPCDDGIILSAMREIASL</sequence>
<dbReference type="Pfam" id="PF01425">
    <property type="entry name" value="Amidase"/>
    <property type="match status" value="1"/>
</dbReference>
<organism evidence="9 10">
    <name type="scientific">Methanothermobacter thermautotrophicus</name>
    <name type="common">Methanobacterium thermoformicicum</name>
    <dbReference type="NCBI Taxonomy" id="145262"/>
    <lineage>
        <taxon>Archaea</taxon>
        <taxon>Methanobacteriati</taxon>
        <taxon>Methanobacteriota</taxon>
        <taxon>Methanomada group</taxon>
        <taxon>Methanobacteria</taxon>
        <taxon>Methanobacteriales</taxon>
        <taxon>Methanobacteriaceae</taxon>
        <taxon>Methanothermobacter</taxon>
    </lineage>
</organism>